<proteinExistence type="predicted"/>
<evidence type="ECO:0000313" key="2">
    <source>
        <dbReference type="EMBL" id="MBL4933492.1"/>
    </source>
</evidence>
<keyword evidence="1" id="KW-1133">Transmembrane helix</keyword>
<feature type="transmembrane region" description="Helical" evidence="1">
    <location>
        <begin position="160"/>
        <end position="182"/>
    </location>
</feature>
<feature type="transmembrane region" description="Helical" evidence="1">
    <location>
        <begin position="61"/>
        <end position="93"/>
    </location>
</feature>
<keyword evidence="1" id="KW-0812">Transmembrane</keyword>
<reference evidence="2" key="1">
    <citation type="submission" date="2021-01" db="EMBL/GenBank/DDBJ databases">
        <title>Genome public.</title>
        <authorList>
            <person name="Liu C."/>
            <person name="Sun Q."/>
        </authorList>
    </citation>
    <scope>NUCLEOTIDE SEQUENCE</scope>
    <source>
        <strain evidence="2">YIM B02565</strain>
    </source>
</reference>
<comment type="caution">
    <text evidence="2">The sequence shown here is derived from an EMBL/GenBank/DDBJ whole genome shotgun (WGS) entry which is preliminary data.</text>
</comment>
<sequence length="389" mass="44949">MSSIRKIQILYTLSLSLFVDIVWSCITRIIFGQGYNLKLFIILLVSAFSIEFIKERFSNKYLIIAIPTVISSFLSSGSLYNIIVVAFLSYIIYETKEITYDFFNIESKVKYSIGLLFVLGLLDSGRNIRLYIIFIIVSILLQRESRAFSYNMKSSSYGNLIIAITSVILTIDKVFLLVLGVLKTIMNLLWLPISYILLAFAYVLSHVFSFAIKAIENMTSNKVHEQVKVDTNSSDSTLVQIDQIAHFPPIIKIVVEIAVIIIILFMVYKLYNTKKVSKRDMDNFIEIETEKISGAKIRKRVKYNYGKDLKGKMLYLFFKFEVLTKSKGIYKSFMTAKELGNSTKRSIDKTREIDILINNYNEVKFSNHIPTNRQYEDIKESYKTIKKEL</sequence>
<dbReference type="AlphaFoldDB" id="A0A937K5B0"/>
<dbReference type="EMBL" id="JAESWA010000025">
    <property type="protein sequence ID" value="MBL4933492.1"/>
    <property type="molecule type" value="Genomic_DNA"/>
</dbReference>
<organism evidence="2 3">
    <name type="scientific">Clostridium paridis</name>
    <dbReference type="NCBI Taxonomy" id="2803863"/>
    <lineage>
        <taxon>Bacteria</taxon>
        <taxon>Bacillati</taxon>
        <taxon>Bacillota</taxon>
        <taxon>Clostridia</taxon>
        <taxon>Eubacteriales</taxon>
        <taxon>Clostridiaceae</taxon>
        <taxon>Clostridium</taxon>
    </lineage>
</organism>
<name>A0A937K5B0_9CLOT</name>
<keyword evidence="3" id="KW-1185">Reference proteome</keyword>
<gene>
    <name evidence="2" type="ORF">JK634_17000</name>
</gene>
<keyword evidence="1" id="KW-0472">Membrane</keyword>
<evidence type="ECO:0000313" key="3">
    <source>
        <dbReference type="Proteomes" id="UP000623681"/>
    </source>
</evidence>
<feature type="transmembrane region" description="Helical" evidence="1">
    <location>
        <begin position="113"/>
        <end position="140"/>
    </location>
</feature>
<evidence type="ECO:0000256" key="1">
    <source>
        <dbReference type="SAM" id="Phobius"/>
    </source>
</evidence>
<feature type="transmembrane region" description="Helical" evidence="1">
    <location>
        <begin position="9"/>
        <end position="31"/>
    </location>
</feature>
<evidence type="ECO:0008006" key="4">
    <source>
        <dbReference type="Google" id="ProtNLM"/>
    </source>
</evidence>
<protein>
    <recommendedName>
        <fullName evidence="4">DUF4129 domain-containing protein</fullName>
    </recommendedName>
</protein>
<feature type="transmembrane region" description="Helical" evidence="1">
    <location>
        <begin position="188"/>
        <end position="212"/>
    </location>
</feature>
<dbReference type="RefSeq" id="WP_202768934.1">
    <property type="nucleotide sequence ID" value="NZ_JAESWA010000025.1"/>
</dbReference>
<accession>A0A937K5B0</accession>
<feature type="transmembrane region" description="Helical" evidence="1">
    <location>
        <begin position="253"/>
        <end position="271"/>
    </location>
</feature>
<dbReference type="Proteomes" id="UP000623681">
    <property type="component" value="Unassembled WGS sequence"/>
</dbReference>